<evidence type="ECO:0000313" key="4">
    <source>
        <dbReference type="EMBL" id="NML72698.1"/>
    </source>
</evidence>
<evidence type="ECO:0000256" key="1">
    <source>
        <dbReference type="ARBA" id="ARBA00023125"/>
    </source>
</evidence>
<dbReference type="GO" id="GO:0003700">
    <property type="term" value="F:DNA-binding transcription factor activity"/>
    <property type="evidence" value="ECO:0007669"/>
    <property type="project" value="TreeGrafter"/>
</dbReference>
<keyword evidence="5" id="KW-1185">Reference proteome</keyword>
<dbReference type="Proteomes" id="UP000541470">
    <property type="component" value="Unassembled WGS sequence"/>
</dbReference>
<dbReference type="PANTHER" id="PTHR30055">
    <property type="entry name" value="HTH-TYPE TRANSCRIPTIONAL REGULATOR RUTR"/>
    <property type="match status" value="1"/>
</dbReference>
<feature type="DNA-binding region" description="H-T-H motif" evidence="2">
    <location>
        <begin position="41"/>
        <end position="60"/>
    </location>
</feature>
<dbReference type="InterPro" id="IPR039536">
    <property type="entry name" value="TetR_C_Proteobacteria"/>
</dbReference>
<dbReference type="PROSITE" id="PS50977">
    <property type="entry name" value="HTH_TETR_2"/>
    <property type="match status" value="1"/>
</dbReference>
<evidence type="ECO:0000313" key="5">
    <source>
        <dbReference type="Proteomes" id="UP000541470"/>
    </source>
</evidence>
<accession>A0A7Y0ASN0</accession>
<dbReference type="Gene3D" id="1.10.10.60">
    <property type="entry name" value="Homeodomain-like"/>
    <property type="match status" value="1"/>
</dbReference>
<dbReference type="PANTHER" id="PTHR30055:SF146">
    <property type="entry name" value="HTH-TYPE TRANSCRIPTIONAL DUAL REGULATOR CECR"/>
    <property type="match status" value="1"/>
</dbReference>
<evidence type="ECO:0000256" key="2">
    <source>
        <dbReference type="PROSITE-ProRule" id="PRU00335"/>
    </source>
</evidence>
<dbReference type="AlphaFoldDB" id="A0A7Y0ASN0"/>
<dbReference type="PRINTS" id="PR00455">
    <property type="entry name" value="HTHTETR"/>
</dbReference>
<dbReference type="Gene3D" id="1.10.357.10">
    <property type="entry name" value="Tetracycline Repressor, domain 2"/>
    <property type="match status" value="1"/>
</dbReference>
<keyword evidence="1 2" id="KW-0238">DNA-binding</keyword>
<dbReference type="InterPro" id="IPR009057">
    <property type="entry name" value="Homeodomain-like_sf"/>
</dbReference>
<dbReference type="InterPro" id="IPR036271">
    <property type="entry name" value="Tet_transcr_reg_TetR-rel_C_sf"/>
</dbReference>
<name>A0A7Y0ASN0_9HYPH</name>
<evidence type="ECO:0000259" key="3">
    <source>
        <dbReference type="PROSITE" id="PS50977"/>
    </source>
</evidence>
<dbReference type="InterPro" id="IPR050109">
    <property type="entry name" value="HTH-type_TetR-like_transc_reg"/>
</dbReference>
<proteinExistence type="predicted"/>
<dbReference type="EMBL" id="JABBGK010000001">
    <property type="protein sequence ID" value="NML72698.1"/>
    <property type="molecule type" value="Genomic_DNA"/>
</dbReference>
<gene>
    <name evidence="4" type="ORF">HHL25_01030</name>
</gene>
<dbReference type="InterPro" id="IPR001647">
    <property type="entry name" value="HTH_TetR"/>
</dbReference>
<protein>
    <submittedName>
        <fullName evidence="4">TetR/AcrR family transcriptional regulator</fullName>
    </submittedName>
</protein>
<dbReference type="RefSeq" id="WP_169586403.1">
    <property type="nucleotide sequence ID" value="NZ_JABBGK010000001.1"/>
</dbReference>
<dbReference type="Pfam" id="PF00440">
    <property type="entry name" value="TetR_N"/>
    <property type="match status" value="1"/>
</dbReference>
<sequence>MTKASAGDGSAIPRLRGAARHDLIMATATDLFLEQGYEAVSLDEIIRVVGGSKTNLYKHFGGKEGLLALVVKEMCEGFLLSLTALDVSTLGPADGLRILATTLLRTLLEDRHIAFQRLMFAISGRFPELAAVWYESGPGRSRQALAAFIRAKQLSGELAEEDPRLLAVQFHDMVVSDAIYLSLIGRKPAAAQVDHLIATAIATFLDGRGARLASRS</sequence>
<dbReference type="GO" id="GO:0000976">
    <property type="term" value="F:transcription cis-regulatory region binding"/>
    <property type="evidence" value="ECO:0007669"/>
    <property type="project" value="TreeGrafter"/>
</dbReference>
<feature type="domain" description="HTH tetR-type" evidence="3">
    <location>
        <begin position="18"/>
        <end position="78"/>
    </location>
</feature>
<dbReference type="Pfam" id="PF14246">
    <property type="entry name" value="TetR_C_7"/>
    <property type="match status" value="1"/>
</dbReference>
<comment type="caution">
    <text evidence="4">The sequence shown here is derived from an EMBL/GenBank/DDBJ whole genome shotgun (WGS) entry which is preliminary data.</text>
</comment>
<dbReference type="SUPFAM" id="SSF48498">
    <property type="entry name" value="Tetracyclin repressor-like, C-terminal domain"/>
    <property type="match status" value="1"/>
</dbReference>
<reference evidence="4 5" key="1">
    <citation type="submission" date="2020-04" db="EMBL/GenBank/DDBJ databases">
        <title>Rhizobium sp. S-51 isolated from soil.</title>
        <authorList>
            <person name="Dahal R.H."/>
        </authorList>
    </citation>
    <scope>NUCLEOTIDE SEQUENCE [LARGE SCALE GENOMIC DNA]</scope>
    <source>
        <strain evidence="4 5">S-51</strain>
    </source>
</reference>
<dbReference type="SUPFAM" id="SSF46689">
    <property type="entry name" value="Homeodomain-like"/>
    <property type="match status" value="1"/>
</dbReference>
<organism evidence="4 5">
    <name type="scientific">Rhizobium terricola</name>
    <dbReference type="NCBI Taxonomy" id="2728849"/>
    <lineage>
        <taxon>Bacteria</taxon>
        <taxon>Pseudomonadati</taxon>
        <taxon>Pseudomonadota</taxon>
        <taxon>Alphaproteobacteria</taxon>
        <taxon>Hyphomicrobiales</taxon>
        <taxon>Rhizobiaceae</taxon>
        <taxon>Rhizobium/Agrobacterium group</taxon>
        <taxon>Rhizobium</taxon>
    </lineage>
</organism>